<organism evidence="2 3">
    <name type="scientific">Blautia obeum</name>
    <dbReference type="NCBI Taxonomy" id="40520"/>
    <lineage>
        <taxon>Bacteria</taxon>
        <taxon>Bacillati</taxon>
        <taxon>Bacillota</taxon>
        <taxon>Clostridia</taxon>
        <taxon>Lachnospirales</taxon>
        <taxon>Lachnospiraceae</taxon>
        <taxon>Blautia</taxon>
    </lineage>
</organism>
<dbReference type="Proteomes" id="UP000265828">
    <property type="component" value="Unassembled WGS sequence"/>
</dbReference>
<reference evidence="2 3" key="1">
    <citation type="submission" date="2018-08" db="EMBL/GenBank/DDBJ databases">
        <title>A genome reference for cultivated species of the human gut microbiota.</title>
        <authorList>
            <person name="Zou Y."/>
            <person name="Xue W."/>
            <person name="Luo G."/>
        </authorList>
    </citation>
    <scope>NUCLEOTIDE SEQUENCE [LARGE SCALE GENOMIC DNA]</scope>
    <source>
        <strain evidence="2 3">AF14-23</strain>
    </source>
</reference>
<evidence type="ECO:0000313" key="3">
    <source>
        <dbReference type="Proteomes" id="UP000265828"/>
    </source>
</evidence>
<dbReference type="RefSeq" id="WP_118037053.1">
    <property type="nucleotide sequence ID" value="NZ_QRYY01000006.1"/>
</dbReference>
<evidence type="ECO:0008006" key="4">
    <source>
        <dbReference type="Google" id="ProtNLM"/>
    </source>
</evidence>
<comment type="caution">
    <text evidence="2">The sequence shown here is derived from an EMBL/GenBank/DDBJ whole genome shotgun (WGS) entry which is preliminary data.</text>
</comment>
<feature type="region of interest" description="Disordered" evidence="1">
    <location>
        <begin position="125"/>
        <end position="149"/>
    </location>
</feature>
<dbReference type="InterPro" id="IPR007499">
    <property type="entry name" value="ERF_bacteria_virus"/>
</dbReference>
<gene>
    <name evidence="2" type="ORF">DWW07_09000</name>
</gene>
<evidence type="ECO:0000256" key="1">
    <source>
        <dbReference type="SAM" id="MobiDB-lite"/>
    </source>
</evidence>
<dbReference type="AlphaFoldDB" id="A0A395X770"/>
<protein>
    <recommendedName>
        <fullName evidence="4">ERF superfamily</fullName>
    </recommendedName>
</protein>
<proteinExistence type="predicted"/>
<evidence type="ECO:0000313" key="2">
    <source>
        <dbReference type="EMBL" id="RGV64329.1"/>
    </source>
</evidence>
<name>A0A395X770_9FIRM</name>
<dbReference type="Pfam" id="PF04404">
    <property type="entry name" value="ERF"/>
    <property type="match status" value="1"/>
</dbReference>
<dbReference type="EMBL" id="QRZI01000005">
    <property type="protein sequence ID" value="RGV64329.1"/>
    <property type="molecule type" value="Genomic_DNA"/>
</dbReference>
<sequence length="210" mass="23412">MNIYEKLGVIQSKLKAPKGQYNSFGKYKYRSCEDILEAVKPLLAETKTVLCITDQMEVVGDRIYVRAETHLKDAEDSSSEIVTVAYAREEESKKGMDSSQVTGAASSYARKYALNGLFCIDDNKDSDSTNTGSSGKTAAKKSESKGPVEMITSENVMSIQNIIDKYPSSNLFEQIKTRFKVDEVKGLTKEKGQKCLKMLIEYDKQHSGKE</sequence>
<accession>A0A395X770</accession>